<reference evidence="1" key="1">
    <citation type="submission" date="2022-12" db="EMBL/GenBank/DDBJ databases">
        <authorList>
            <person name="Alioto T."/>
            <person name="Alioto T."/>
            <person name="Gomez Garrido J."/>
        </authorList>
    </citation>
    <scope>NUCLEOTIDE SEQUENCE</scope>
</reference>
<proteinExistence type="predicted"/>
<organism evidence="1 2">
    <name type="scientific">Podarcis lilfordi</name>
    <name type="common">Lilford's wall lizard</name>
    <dbReference type="NCBI Taxonomy" id="74358"/>
    <lineage>
        <taxon>Eukaryota</taxon>
        <taxon>Metazoa</taxon>
        <taxon>Chordata</taxon>
        <taxon>Craniata</taxon>
        <taxon>Vertebrata</taxon>
        <taxon>Euteleostomi</taxon>
        <taxon>Lepidosauria</taxon>
        <taxon>Squamata</taxon>
        <taxon>Bifurcata</taxon>
        <taxon>Unidentata</taxon>
        <taxon>Episquamata</taxon>
        <taxon>Laterata</taxon>
        <taxon>Lacertibaenia</taxon>
        <taxon>Lacertidae</taxon>
        <taxon>Podarcis</taxon>
    </lineage>
</organism>
<name>A0AA35KP93_9SAUR</name>
<evidence type="ECO:0000313" key="1">
    <source>
        <dbReference type="EMBL" id="CAI5780929.1"/>
    </source>
</evidence>
<evidence type="ECO:0000313" key="2">
    <source>
        <dbReference type="Proteomes" id="UP001178461"/>
    </source>
</evidence>
<keyword evidence="2" id="KW-1185">Reference proteome</keyword>
<gene>
    <name evidence="1" type="ORF">PODLI_1B000141</name>
</gene>
<sequence length="102" mass="11333">MPNHGLALHINPARLLKSGLITTAKGHLLTMVHSLQTLVVTNQSLALLLSPGLLPELWLRSHRHPQARPGSEEQQKIQTALKEWLISLLFLTVLCCSKPSFE</sequence>
<dbReference type="Proteomes" id="UP001178461">
    <property type="component" value="Chromosome 8"/>
</dbReference>
<dbReference type="AlphaFoldDB" id="A0AA35KP93"/>
<protein>
    <submittedName>
        <fullName evidence="1">Uncharacterized protein</fullName>
    </submittedName>
</protein>
<accession>A0AA35KP93</accession>
<dbReference type="EMBL" id="OX395133">
    <property type="protein sequence ID" value="CAI5780929.1"/>
    <property type="molecule type" value="Genomic_DNA"/>
</dbReference>